<name>A0A6G7ZL86_9SPHN</name>
<dbReference type="InterPro" id="IPR009045">
    <property type="entry name" value="Zn_M74/Hedgehog-like"/>
</dbReference>
<accession>A0A6G7ZL86</accession>
<feature type="signal peptide" evidence="1">
    <location>
        <begin position="1"/>
        <end position="19"/>
    </location>
</feature>
<evidence type="ECO:0000313" key="2">
    <source>
        <dbReference type="EMBL" id="QIL01744.1"/>
    </source>
</evidence>
<dbReference type="EMBL" id="CP049871">
    <property type="protein sequence ID" value="QIL01744.1"/>
    <property type="molecule type" value="Genomic_DNA"/>
</dbReference>
<dbReference type="Gene3D" id="3.30.1380.10">
    <property type="match status" value="1"/>
</dbReference>
<dbReference type="KEGG" id="ssin:G7078_02365"/>
<keyword evidence="3" id="KW-1185">Reference proteome</keyword>
<feature type="chain" id="PRO_5026037595" evidence="1">
    <location>
        <begin position="20"/>
        <end position="244"/>
    </location>
</feature>
<evidence type="ECO:0000313" key="3">
    <source>
        <dbReference type="Proteomes" id="UP000502502"/>
    </source>
</evidence>
<gene>
    <name evidence="2" type="ORF">G7078_02365</name>
</gene>
<sequence>MRLPVTLSVLIACAAPAQAQQAYAPAWQPTAAYVTAGQDEPGYRSWYMAAPWRAAQVKSFNDYLTYYGVGGVVPTWQLLRTASQWQPCGAEPFEVAPVSEWPNLVQTLRYIRDRVIPAVGPVEPVSVYRNPQLNICAGGARESAHRYMQAVDMVPLRPITREALMHDLCALHAHGGESYQVGLGFYAFLRFHIDSRKFRKWGFAGSSDGVGCGPVATVARTTVAAAPAPATPTTLPDPLSPTPK</sequence>
<organism evidence="2 3">
    <name type="scientific">Sphingomonas sinipercae</name>
    <dbReference type="NCBI Taxonomy" id="2714944"/>
    <lineage>
        <taxon>Bacteria</taxon>
        <taxon>Pseudomonadati</taxon>
        <taxon>Pseudomonadota</taxon>
        <taxon>Alphaproteobacteria</taxon>
        <taxon>Sphingomonadales</taxon>
        <taxon>Sphingomonadaceae</taxon>
        <taxon>Sphingomonas</taxon>
    </lineage>
</organism>
<dbReference type="Proteomes" id="UP000502502">
    <property type="component" value="Chromosome"/>
</dbReference>
<keyword evidence="1" id="KW-0732">Signal</keyword>
<protein>
    <submittedName>
        <fullName evidence="2">Peptidase M15</fullName>
    </submittedName>
</protein>
<dbReference type="RefSeq" id="WP_166092608.1">
    <property type="nucleotide sequence ID" value="NZ_CP049871.1"/>
</dbReference>
<dbReference type="AlphaFoldDB" id="A0A6G7ZL86"/>
<dbReference type="SUPFAM" id="SSF55166">
    <property type="entry name" value="Hedgehog/DD-peptidase"/>
    <property type="match status" value="1"/>
</dbReference>
<evidence type="ECO:0000256" key="1">
    <source>
        <dbReference type="SAM" id="SignalP"/>
    </source>
</evidence>
<proteinExistence type="predicted"/>
<reference evidence="2 3" key="1">
    <citation type="submission" date="2020-03" db="EMBL/GenBank/DDBJ databases">
        <title>Sphingomonas sp. nov., isolated from fish.</title>
        <authorList>
            <person name="Hyun D.-W."/>
            <person name="Bae J.-W."/>
        </authorList>
    </citation>
    <scope>NUCLEOTIDE SEQUENCE [LARGE SCALE GENOMIC DNA]</scope>
    <source>
        <strain evidence="2 3">HDW15C</strain>
    </source>
</reference>